<protein>
    <submittedName>
        <fullName evidence="4">Polyketide synthase HetM</fullName>
    </submittedName>
</protein>
<dbReference type="STRING" id="48709.A0A1D2MYF9"/>
<evidence type="ECO:0000313" key="5">
    <source>
        <dbReference type="Proteomes" id="UP000094527"/>
    </source>
</evidence>
<evidence type="ECO:0000256" key="2">
    <source>
        <dbReference type="ARBA" id="ARBA00022553"/>
    </source>
</evidence>
<dbReference type="EMBL" id="LJIJ01000384">
    <property type="protein sequence ID" value="ODM98076.1"/>
    <property type="molecule type" value="Genomic_DNA"/>
</dbReference>
<dbReference type="OrthoDB" id="416786at2759"/>
<name>A0A1D2MYF9_ORCCI</name>
<dbReference type="Pfam" id="PF07993">
    <property type="entry name" value="NAD_binding_4"/>
    <property type="match status" value="1"/>
</dbReference>
<dbReference type="AlphaFoldDB" id="A0A1D2MYF9"/>
<keyword evidence="1" id="KW-0596">Phosphopantetheine</keyword>
<accession>A0A1D2MYF9</accession>
<organism evidence="4 5">
    <name type="scientific">Orchesella cincta</name>
    <name type="common">Springtail</name>
    <name type="synonym">Podura cincta</name>
    <dbReference type="NCBI Taxonomy" id="48709"/>
    <lineage>
        <taxon>Eukaryota</taxon>
        <taxon>Metazoa</taxon>
        <taxon>Ecdysozoa</taxon>
        <taxon>Arthropoda</taxon>
        <taxon>Hexapoda</taxon>
        <taxon>Collembola</taxon>
        <taxon>Entomobryomorpha</taxon>
        <taxon>Entomobryoidea</taxon>
        <taxon>Orchesellidae</taxon>
        <taxon>Orchesellinae</taxon>
        <taxon>Orchesella</taxon>
    </lineage>
</organism>
<feature type="domain" description="Thioester reductase (TE)" evidence="3">
    <location>
        <begin position="58"/>
        <end position="297"/>
    </location>
</feature>
<dbReference type="InterPro" id="IPR036291">
    <property type="entry name" value="NAD(P)-bd_dom_sf"/>
</dbReference>
<evidence type="ECO:0000313" key="4">
    <source>
        <dbReference type="EMBL" id="ODM98076.1"/>
    </source>
</evidence>
<keyword evidence="5" id="KW-1185">Reference proteome</keyword>
<dbReference type="PANTHER" id="PTHR44845:SF6">
    <property type="entry name" value="BETA-ALANINE-ACTIVATING ENZYME"/>
    <property type="match status" value="1"/>
</dbReference>
<dbReference type="SUPFAM" id="SSF51735">
    <property type="entry name" value="NAD(P)-binding Rossmann-fold domains"/>
    <property type="match status" value="1"/>
</dbReference>
<keyword evidence="2" id="KW-0597">Phosphoprotein</keyword>
<comment type="caution">
    <text evidence="4">The sequence shown here is derived from an EMBL/GenBank/DDBJ whole genome shotgun (WGS) entry which is preliminary data.</text>
</comment>
<proteinExistence type="predicted"/>
<evidence type="ECO:0000256" key="1">
    <source>
        <dbReference type="ARBA" id="ARBA00022450"/>
    </source>
</evidence>
<dbReference type="Proteomes" id="UP000094527">
    <property type="component" value="Unassembled WGS sequence"/>
</dbReference>
<dbReference type="Gene3D" id="3.40.50.720">
    <property type="entry name" value="NAD(P)-binding Rossmann-like Domain"/>
    <property type="match status" value="1"/>
</dbReference>
<sequence length="443" mass="49481">MLGLIKAAEGGDGKEESSYNYFTEAQKALISGDLILPAHIKAHDKPPCKRSEIKTVLLTGSTGKVGPYMVEELAKRSLDKIFCLIRSKDDASAKERLIKALDEKNLTAAIDLSRIVAVAGEVTEPNLGLAQDKYDMLASSIDAVVHVAVKGNLMEPYRKGDGNASFDLRSVNVIGTRNILEFCGTGKTKQVLHASTLLACHKVGENDALHEGWCQSQDVFDMPNVGYPISKFIAESLAFQASERGIPIHVHRLPGLLGDKNGCFSFPNNHAMLRLLGFAKLGVMPSNPIPMQLLAVDKACALSCQLFFDDEAPPEVYNITNPHMCVLQDFPGLASEFGFKIDVVEYKEFFEKLNENDEYKAVFPYREVDFEGDRFIDFTTSPVALQTWINNPEEFFISRKLEAILKEDYREHTQHPMDILRRDMQFAKDTNIFEKFGLKKFTT</sequence>
<dbReference type="PANTHER" id="PTHR44845">
    <property type="entry name" value="CARRIER DOMAIN-CONTAINING PROTEIN"/>
    <property type="match status" value="1"/>
</dbReference>
<gene>
    <name evidence="4" type="ORF">Ocin01_08606</name>
</gene>
<evidence type="ECO:0000259" key="3">
    <source>
        <dbReference type="Pfam" id="PF07993"/>
    </source>
</evidence>
<dbReference type="InterPro" id="IPR013120">
    <property type="entry name" value="FAR_NAD-bd"/>
</dbReference>
<reference evidence="4 5" key="1">
    <citation type="journal article" date="2016" name="Genome Biol. Evol.">
        <title>Gene Family Evolution Reflects Adaptation to Soil Environmental Stressors in the Genome of the Collembolan Orchesella cincta.</title>
        <authorList>
            <person name="Faddeeva-Vakhrusheva A."/>
            <person name="Derks M.F."/>
            <person name="Anvar S.Y."/>
            <person name="Agamennone V."/>
            <person name="Suring W."/>
            <person name="Smit S."/>
            <person name="van Straalen N.M."/>
            <person name="Roelofs D."/>
        </authorList>
    </citation>
    <scope>NUCLEOTIDE SEQUENCE [LARGE SCALE GENOMIC DNA]</scope>
    <source>
        <tissue evidence="4">Mixed pool</tissue>
    </source>
</reference>